<accession>A0A9N9JH19</accession>
<proteinExistence type="predicted"/>
<feature type="domain" description="Sec7/BIG1-like C-terminal" evidence="1">
    <location>
        <begin position="191"/>
        <end position="274"/>
    </location>
</feature>
<sequence>DLKEPTSKQSSSAVDFERRESTSEIWIQTIRLTVDLYALYHDIFSTQPDFLVELLDLLVALLKRKNEKLGQTGIKCFHNLIARNGMRFDNVTWGIMTITLEDIFKWTTPNELLDIDLVNLIENEDIKFDSPSIKNNVIGAGIPLKNIASTNLPMDSTDIFVTENPLTFTPNKGSNKFDIDFPHAIIKCAAQLIAIQSVQDLALNDNSMSSTKEQAHYLAQMPAEYRNRWLRCLYNSYKFAHDFNANDKLRHALWKAGYVQQMPNLTRQETLSLS</sequence>
<dbReference type="Pfam" id="PF20252">
    <property type="entry name" value="BIG2_C"/>
    <property type="match status" value="1"/>
</dbReference>
<evidence type="ECO:0000259" key="1">
    <source>
        <dbReference type="Pfam" id="PF20252"/>
    </source>
</evidence>
<keyword evidence="3" id="KW-1185">Reference proteome</keyword>
<reference evidence="2" key="1">
    <citation type="submission" date="2021-06" db="EMBL/GenBank/DDBJ databases">
        <authorList>
            <person name="Kallberg Y."/>
            <person name="Tangrot J."/>
            <person name="Rosling A."/>
        </authorList>
    </citation>
    <scope>NUCLEOTIDE SEQUENCE</scope>
    <source>
        <strain evidence="2">CL551</strain>
    </source>
</reference>
<organism evidence="2 3">
    <name type="scientific">Acaulospora morrowiae</name>
    <dbReference type="NCBI Taxonomy" id="94023"/>
    <lineage>
        <taxon>Eukaryota</taxon>
        <taxon>Fungi</taxon>
        <taxon>Fungi incertae sedis</taxon>
        <taxon>Mucoromycota</taxon>
        <taxon>Glomeromycotina</taxon>
        <taxon>Glomeromycetes</taxon>
        <taxon>Diversisporales</taxon>
        <taxon>Acaulosporaceae</taxon>
        <taxon>Acaulospora</taxon>
    </lineage>
</organism>
<feature type="non-terminal residue" evidence="2">
    <location>
        <position position="1"/>
    </location>
</feature>
<name>A0A9N9JH19_9GLOM</name>
<evidence type="ECO:0000313" key="3">
    <source>
        <dbReference type="Proteomes" id="UP000789342"/>
    </source>
</evidence>
<feature type="non-terminal residue" evidence="2">
    <location>
        <position position="274"/>
    </location>
</feature>
<protein>
    <submittedName>
        <fullName evidence="2">17574_t:CDS:1</fullName>
    </submittedName>
</protein>
<dbReference type="EMBL" id="CAJVPV010050643">
    <property type="protein sequence ID" value="CAG8778110.1"/>
    <property type="molecule type" value="Genomic_DNA"/>
</dbReference>
<dbReference type="OrthoDB" id="18431at2759"/>
<dbReference type="Proteomes" id="UP000789342">
    <property type="component" value="Unassembled WGS sequence"/>
</dbReference>
<gene>
    <name evidence="2" type="ORF">AMORRO_LOCUS17084</name>
</gene>
<evidence type="ECO:0000313" key="2">
    <source>
        <dbReference type="EMBL" id="CAG8778110.1"/>
    </source>
</evidence>
<dbReference type="InterPro" id="IPR046455">
    <property type="entry name" value="Sec7/BIG1-like_C"/>
</dbReference>
<comment type="caution">
    <text evidence="2">The sequence shown here is derived from an EMBL/GenBank/DDBJ whole genome shotgun (WGS) entry which is preliminary data.</text>
</comment>
<dbReference type="AlphaFoldDB" id="A0A9N9JH19"/>